<keyword evidence="11 14" id="KW-0503">Monooxygenase</keyword>
<dbReference type="Gene3D" id="1.10.630.10">
    <property type="entry name" value="Cytochrome P450"/>
    <property type="match status" value="1"/>
</dbReference>
<keyword evidence="12 15" id="KW-0472">Membrane</keyword>
<evidence type="ECO:0000256" key="11">
    <source>
        <dbReference type="ARBA" id="ARBA00023033"/>
    </source>
</evidence>
<evidence type="ECO:0000313" key="16">
    <source>
        <dbReference type="EMBL" id="KAJ8474128.1"/>
    </source>
</evidence>
<sequence length="508" mass="56089">MSALNITQHGSSSSPTSLTISLALLHVFIVFVTQRFIRKRYRKILPPGPRGLPLLGNIYDIPQTAPWVTYRDLTDKYGDVVSIRLLGHPVIVLNSLAAVNDLLEKRSAIYSDRPAPVVSISRTSVLIPCYTGSGASVSSHTTTTGAAPVASSGNTFNLCLLRDQRNLRELIQLTLLNMGYGLPASDVTSHYADLLSDMDSGVSEAYHPTIFYIPWLRYLPRWLPGGTWKSGVQKWRLQADSIREAPFMAAMKLVNNGTVEPSVLTELFGKLQSGETPGLDQEFVKAILGAIFTAGADTTSGSLFAFFCAMIIYPEVQKRAHEELDAVVGPDRLPEHSDRPSLPYISAIIKEVLRWHNLVPLGMSHRCMEDNEYRGWVIPEDATILANVWAILHDPERFPEPDEFRPERFLKDGQLDPDAFDPVTLGFGSGRRICPGRHFAEDALFINIASVLHVFDILPAVDECGKPIPVEYTATSGLISSVTPFQYSIRSRTSIAEGLVQEALGEEE</sequence>
<dbReference type="GO" id="GO:0004497">
    <property type="term" value="F:monooxygenase activity"/>
    <property type="evidence" value="ECO:0007669"/>
    <property type="project" value="UniProtKB-KW"/>
</dbReference>
<dbReference type="InterPro" id="IPR001128">
    <property type="entry name" value="Cyt_P450"/>
</dbReference>
<dbReference type="InterPro" id="IPR036396">
    <property type="entry name" value="Cyt_P450_sf"/>
</dbReference>
<evidence type="ECO:0000256" key="4">
    <source>
        <dbReference type="ARBA" id="ARBA00010617"/>
    </source>
</evidence>
<dbReference type="EMBL" id="JAPEVG010000198">
    <property type="protein sequence ID" value="KAJ8474128.1"/>
    <property type="molecule type" value="Genomic_DNA"/>
</dbReference>
<comment type="cofactor">
    <cofactor evidence="1 13">
        <name>heme</name>
        <dbReference type="ChEBI" id="CHEBI:30413"/>
    </cofactor>
</comment>
<evidence type="ECO:0000256" key="12">
    <source>
        <dbReference type="ARBA" id="ARBA00023136"/>
    </source>
</evidence>
<dbReference type="CDD" id="cd11065">
    <property type="entry name" value="CYP64-like"/>
    <property type="match status" value="1"/>
</dbReference>
<dbReference type="GO" id="GO:0016020">
    <property type="term" value="C:membrane"/>
    <property type="evidence" value="ECO:0007669"/>
    <property type="project" value="UniProtKB-SubCell"/>
</dbReference>
<keyword evidence="9 14" id="KW-0560">Oxidoreductase</keyword>
<evidence type="ECO:0000313" key="17">
    <source>
        <dbReference type="Proteomes" id="UP001215151"/>
    </source>
</evidence>
<evidence type="ECO:0000256" key="10">
    <source>
        <dbReference type="ARBA" id="ARBA00023004"/>
    </source>
</evidence>
<dbReference type="InterPro" id="IPR050364">
    <property type="entry name" value="Cytochrome_P450_fung"/>
</dbReference>
<keyword evidence="5 13" id="KW-0349">Heme</keyword>
<dbReference type="InterPro" id="IPR002401">
    <property type="entry name" value="Cyt_P450_E_grp-I"/>
</dbReference>
<evidence type="ECO:0000256" key="3">
    <source>
        <dbReference type="ARBA" id="ARBA00005179"/>
    </source>
</evidence>
<evidence type="ECO:0008006" key="18">
    <source>
        <dbReference type="Google" id="ProtNLM"/>
    </source>
</evidence>
<dbReference type="SUPFAM" id="SSF48264">
    <property type="entry name" value="Cytochrome P450"/>
    <property type="match status" value="1"/>
</dbReference>
<dbReference type="InterPro" id="IPR017972">
    <property type="entry name" value="Cyt_P450_CS"/>
</dbReference>
<dbReference type="GO" id="GO:0020037">
    <property type="term" value="F:heme binding"/>
    <property type="evidence" value="ECO:0007669"/>
    <property type="project" value="InterPro"/>
</dbReference>
<evidence type="ECO:0000256" key="14">
    <source>
        <dbReference type="RuleBase" id="RU000461"/>
    </source>
</evidence>
<comment type="caution">
    <text evidence="16">The sequence shown here is derived from an EMBL/GenBank/DDBJ whole genome shotgun (WGS) entry which is preliminary data.</text>
</comment>
<evidence type="ECO:0000256" key="13">
    <source>
        <dbReference type="PIRSR" id="PIRSR602401-1"/>
    </source>
</evidence>
<keyword evidence="10 13" id="KW-0408">Iron</keyword>
<gene>
    <name evidence="16" type="ORF">ONZ51_g7426</name>
</gene>
<evidence type="ECO:0000256" key="2">
    <source>
        <dbReference type="ARBA" id="ARBA00004167"/>
    </source>
</evidence>
<evidence type="ECO:0000256" key="15">
    <source>
        <dbReference type="SAM" id="Phobius"/>
    </source>
</evidence>
<evidence type="ECO:0000256" key="8">
    <source>
        <dbReference type="ARBA" id="ARBA00022989"/>
    </source>
</evidence>
<dbReference type="GO" id="GO:0016705">
    <property type="term" value="F:oxidoreductase activity, acting on paired donors, with incorporation or reduction of molecular oxygen"/>
    <property type="evidence" value="ECO:0007669"/>
    <property type="project" value="InterPro"/>
</dbReference>
<dbReference type="PANTHER" id="PTHR46300:SF7">
    <property type="entry name" value="P450, PUTATIVE (EUROFUNG)-RELATED"/>
    <property type="match status" value="1"/>
</dbReference>
<dbReference type="AlphaFoldDB" id="A0AAD7X9J4"/>
<dbReference type="PANTHER" id="PTHR46300">
    <property type="entry name" value="P450, PUTATIVE (EUROFUNG)-RELATED-RELATED"/>
    <property type="match status" value="1"/>
</dbReference>
<evidence type="ECO:0000256" key="7">
    <source>
        <dbReference type="ARBA" id="ARBA00022723"/>
    </source>
</evidence>
<proteinExistence type="inferred from homology"/>
<dbReference type="Proteomes" id="UP001215151">
    <property type="component" value="Unassembled WGS sequence"/>
</dbReference>
<evidence type="ECO:0000256" key="5">
    <source>
        <dbReference type="ARBA" id="ARBA00022617"/>
    </source>
</evidence>
<dbReference type="Pfam" id="PF00067">
    <property type="entry name" value="p450"/>
    <property type="match status" value="2"/>
</dbReference>
<keyword evidence="7 13" id="KW-0479">Metal-binding</keyword>
<dbReference type="PRINTS" id="PR00385">
    <property type="entry name" value="P450"/>
</dbReference>
<comment type="subcellular location">
    <subcellularLocation>
        <location evidence="2">Membrane</location>
        <topology evidence="2">Single-pass membrane protein</topology>
    </subcellularLocation>
</comment>
<feature type="transmembrane region" description="Helical" evidence="15">
    <location>
        <begin position="20"/>
        <end position="37"/>
    </location>
</feature>
<comment type="pathway">
    <text evidence="3">Secondary metabolite biosynthesis.</text>
</comment>
<accession>A0AAD7X9J4</accession>
<dbReference type="GO" id="GO:0005506">
    <property type="term" value="F:iron ion binding"/>
    <property type="evidence" value="ECO:0007669"/>
    <property type="project" value="InterPro"/>
</dbReference>
<keyword evidence="8 15" id="KW-1133">Transmembrane helix</keyword>
<dbReference type="PROSITE" id="PS00086">
    <property type="entry name" value="CYTOCHROME_P450"/>
    <property type="match status" value="1"/>
</dbReference>
<organism evidence="16 17">
    <name type="scientific">Trametes cubensis</name>
    <dbReference type="NCBI Taxonomy" id="1111947"/>
    <lineage>
        <taxon>Eukaryota</taxon>
        <taxon>Fungi</taxon>
        <taxon>Dikarya</taxon>
        <taxon>Basidiomycota</taxon>
        <taxon>Agaricomycotina</taxon>
        <taxon>Agaricomycetes</taxon>
        <taxon>Polyporales</taxon>
        <taxon>Polyporaceae</taxon>
        <taxon>Trametes</taxon>
    </lineage>
</organism>
<dbReference type="PRINTS" id="PR00463">
    <property type="entry name" value="EP450I"/>
</dbReference>
<protein>
    <recommendedName>
        <fullName evidence="18">O-methylsterigmatocystin oxidoreductase</fullName>
    </recommendedName>
</protein>
<keyword evidence="6 15" id="KW-0812">Transmembrane</keyword>
<feature type="binding site" description="axial binding residue" evidence="13">
    <location>
        <position position="434"/>
    </location>
    <ligand>
        <name>heme</name>
        <dbReference type="ChEBI" id="CHEBI:30413"/>
    </ligand>
    <ligandPart>
        <name>Fe</name>
        <dbReference type="ChEBI" id="CHEBI:18248"/>
    </ligandPart>
</feature>
<name>A0AAD7X9J4_9APHY</name>
<evidence type="ECO:0000256" key="1">
    <source>
        <dbReference type="ARBA" id="ARBA00001971"/>
    </source>
</evidence>
<reference evidence="16" key="1">
    <citation type="submission" date="2022-11" db="EMBL/GenBank/DDBJ databases">
        <title>Genome Sequence of Cubamyces cubensis.</title>
        <authorList>
            <person name="Buettner E."/>
        </authorList>
    </citation>
    <scope>NUCLEOTIDE SEQUENCE</scope>
    <source>
        <strain evidence="16">MPL-01</strain>
    </source>
</reference>
<evidence type="ECO:0000256" key="6">
    <source>
        <dbReference type="ARBA" id="ARBA00022692"/>
    </source>
</evidence>
<comment type="similarity">
    <text evidence="4 14">Belongs to the cytochrome P450 family.</text>
</comment>
<evidence type="ECO:0000256" key="9">
    <source>
        <dbReference type="ARBA" id="ARBA00023002"/>
    </source>
</evidence>
<keyword evidence="17" id="KW-1185">Reference proteome</keyword>